<dbReference type="InterPro" id="IPR019734">
    <property type="entry name" value="TPR_rpt"/>
</dbReference>
<dbReference type="Gene3D" id="1.25.40.10">
    <property type="entry name" value="Tetratricopeptide repeat domain"/>
    <property type="match status" value="2"/>
</dbReference>
<evidence type="ECO:0000256" key="1">
    <source>
        <dbReference type="PROSITE-ProRule" id="PRU00339"/>
    </source>
</evidence>
<dbReference type="Pfam" id="PF13174">
    <property type="entry name" value="TPR_6"/>
    <property type="match status" value="1"/>
</dbReference>
<dbReference type="EMBL" id="JACOOY010000019">
    <property type="protein sequence ID" value="MBC5666094.1"/>
    <property type="molecule type" value="Genomic_DNA"/>
</dbReference>
<comment type="caution">
    <text evidence="3">The sequence shown here is derived from an EMBL/GenBank/DDBJ whole genome shotgun (WGS) entry which is preliminary data.</text>
</comment>
<accession>A0ABR7EZD7</accession>
<reference evidence="3 4" key="1">
    <citation type="submission" date="2020-08" db="EMBL/GenBank/DDBJ databases">
        <title>Genome public.</title>
        <authorList>
            <person name="Liu C."/>
            <person name="Sun Q."/>
        </authorList>
    </citation>
    <scope>NUCLEOTIDE SEQUENCE [LARGE SCALE GENOMIC DNA]</scope>
    <source>
        <strain evidence="3 4">NSJ-36</strain>
    </source>
</reference>
<protein>
    <submittedName>
        <fullName evidence="3">Tetratricopeptide repeat protein</fullName>
    </submittedName>
</protein>
<organism evidence="3 4">
    <name type="scientific">Dorea hominis</name>
    <dbReference type="NCBI Taxonomy" id="2763040"/>
    <lineage>
        <taxon>Bacteria</taxon>
        <taxon>Bacillati</taxon>
        <taxon>Bacillota</taxon>
        <taxon>Clostridia</taxon>
        <taxon>Lachnospirales</taxon>
        <taxon>Lachnospiraceae</taxon>
        <taxon>Dorea</taxon>
    </lineage>
</organism>
<sequence>MKRLAAVILTASMGLALAGCSGNPYKEGVSQLESKEYKQAEASFKEAVKQDKNTADAYRGIGIACWEQKEYKAALKAFKNAVKAGTKENATLYNLMGGCALKLDDGKSALSYYEKGLAASGSSDELKKEMEYNVIVSYEKMQNWEKAKSKLNEYLEKYPDDETAKKEVEFLETR</sequence>
<evidence type="ECO:0000313" key="4">
    <source>
        <dbReference type="Proteomes" id="UP000647235"/>
    </source>
</evidence>
<evidence type="ECO:0000313" key="3">
    <source>
        <dbReference type="EMBL" id="MBC5666094.1"/>
    </source>
</evidence>
<feature type="signal peptide" evidence="2">
    <location>
        <begin position="1"/>
        <end position="18"/>
    </location>
</feature>
<feature type="chain" id="PRO_5047209416" evidence="2">
    <location>
        <begin position="19"/>
        <end position="174"/>
    </location>
</feature>
<dbReference type="RefSeq" id="WP_117538400.1">
    <property type="nucleotide sequence ID" value="NZ_JACOOY010000019.1"/>
</dbReference>
<dbReference type="PROSITE" id="PS51257">
    <property type="entry name" value="PROKAR_LIPOPROTEIN"/>
    <property type="match status" value="1"/>
</dbReference>
<keyword evidence="4" id="KW-1185">Reference proteome</keyword>
<dbReference type="Pfam" id="PF13432">
    <property type="entry name" value="TPR_16"/>
    <property type="match status" value="1"/>
</dbReference>
<gene>
    <name evidence="3" type="ORF">H8S07_12675</name>
</gene>
<keyword evidence="2" id="KW-0732">Signal</keyword>
<name>A0ABR7EZD7_9FIRM</name>
<keyword evidence="1" id="KW-0802">TPR repeat</keyword>
<dbReference type="InterPro" id="IPR011990">
    <property type="entry name" value="TPR-like_helical_dom_sf"/>
</dbReference>
<proteinExistence type="predicted"/>
<dbReference type="SMART" id="SM00028">
    <property type="entry name" value="TPR"/>
    <property type="match status" value="4"/>
</dbReference>
<dbReference type="PROSITE" id="PS50005">
    <property type="entry name" value="TPR"/>
    <property type="match status" value="1"/>
</dbReference>
<feature type="repeat" description="TPR" evidence="1">
    <location>
        <begin position="55"/>
        <end position="88"/>
    </location>
</feature>
<dbReference type="Proteomes" id="UP000647235">
    <property type="component" value="Unassembled WGS sequence"/>
</dbReference>
<evidence type="ECO:0000256" key="2">
    <source>
        <dbReference type="SAM" id="SignalP"/>
    </source>
</evidence>
<dbReference type="SUPFAM" id="SSF48452">
    <property type="entry name" value="TPR-like"/>
    <property type="match status" value="1"/>
</dbReference>